<name>S8FX88_FOMSC</name>
<evidence type="ECO:0000313" key="2">
    <source>
        <dbReference type="EMBL" id="EPT05716.1"/>
    </source>
</evidence>
<dbReference type="HOGENOM" id="CLU_455632_0_0_1"/>
<accession>S8FX88</accession>
<dbReference type="OrthoDB" id="5632at2759"/>
<dbReference type="InParanoid" id="S8FX88"/>
<gene>
    <name evidence="2" type="ORF">FOMPIDRAFT_1039545</name>
</gene>
<proteinExistence type="predicted"/>
<organism evidence="2 3">
    <name type="scientific">Fomitopsis schrenkii</name>
    <name type="common">Brown rot fungus</name>
    <dbReference type="NCBI Taxonomy" id="2126942"/>
    <lineage>
        <taxon>Eukaryota</taxon>
        <taxon>Fungi</taxon>
        <taxon>Dikarya</taxon>
        <taxon>Basidiomycota</taxon>
        <taxon>Agaricomycotina</taxon>
        <taxon>Agaricomycetes</taxon>
        <taxon>Polyporales</taxon>
        <taxon>Fomitopsis</taxon>
    </lineage>
</organism>
<feature type="region of interest" description="Disordered" evidence="1">
    <location>
        <begin position="280"/>
        <end position="307"/>
    </location>
</feature>
<protein>
    <submittedName>
        <fullName evidence="2">Uncharacterized protein</fullName>
    </submittedName>
</protein>
<sequence length="599" mass="66589">MQLHTVAKSSTTIRVLLSAEFFYQLDLGQFGDMGKADGEQRRQHAALTARGAGGVLRARISADGKVGTPPMLPRDYRPSVDKLLLFLGGSGSRSARRPSRSAPGGLGQICDDEKAEDNAVQWIIQHVVFRTATRYFTAPRSLLDRDIVQLVYWLGLRYKDDEWDIDLDLIIVMGYSPFEYEALYRNRREGTERFPEHLKSPRQELLLSNECPIAEKSYPASLSICASVETLGHHCVHVLSHPTKPPARAQYGEARLQDEVKSHAQTHDRNALRRHLPRQVPCDRPRGARTLDIPGPSADAAGSEPLERTAAPAHAEHLALMLDLGMKCPASPSQNKQGASIPRQRWSLVLARHAPTGFYSAQQEGPGSKVRLAARTLRMGALSEVKAHLVRAVTALLETPSCTLGDRREWASLVRHDDALVDAHEYWERAMRAGTWPRAASGASTTARKCSRICLFTFSYVVHQETDVGDKIVTWVLGLPIDDKRGGLRDQIWEDAEQDSQEQNEDVLKDDRRVVLDVDRELLLGRFSFIPAFNMLCPRTPGEQSATLVLTHKGRDLPISIGANIIGVAITLDWVLETANVLNPISRAVPRIPLGRRRA</sequence>
<dbReference type="EMBL" id="KE504123">
    <property type="protein sequence ID" value="EPT05716.1"/>
    <property type="molecule type" value="Genomic_DNA"/>
</dbReference>
<keyword evidence="3" id="KW-1185">Reference proteome</keyword>
<evidence type="ECO:0000256" key="1">
    <source>
        <dbReference type="SAM" id="MobiDB-lite"/>
    </source>
</evidence>
<reference evidence="2 3" key="1">
    <citation type="journal article" date="2012" name="Science">
        <title>The Paleozoic origin of enzymatic lignin decomposition reconstructed from 31 fungal genomes.</title>
        <authorList>
            <person name="Floudas D."/>
            <person name="Binder M."/>
            <person name="Riley R."/>
            <person name="Barry K."/>
            <person name="Blanchette R.A."/>
            <person name="Henrissat B."/>
            <person name="Martinez A.T."/>
            <person name="Otillar R."/>
            <person name="Spatafora J.W."/>
            <person name="Yadav J.S."/>
            <person name="Aerts A."/>
            <person name="Benoit I."/>
            <person name="Boyd A."/>
            <person name="Carlson A."/>
            <person name="Copeland A."/>
            <person name="Coutinho P.M."/>
            <person name="de Vries R.P."/>
            <person name="Ferreira P."/>
            <person name="Findley K."/>
            <person name="Foster B."/>
            <person name="Gaskell J."/>
            <person name="Glotzer D."/>
            <person name="Gorecki P."/>
            <person name="Heitman J."/>
            <person name="Hesse C."/>
            <person name="Hori C."/>
            <person name="Igarashi K."/>
            <person name="Jurgens J.A."/>
            <person name="Kallen N."/>
            <person name="Kersten P."/>
            <person name="Kohler A."/>
            <person name="Kuees U."/>
            <person name="Kumar T.K.A."/>
            <person name="Kuo A."/>
            <person name="LaButti K."/>
            <person name="Larrondo L.F."/>
            <person name="Lindquist E."/>
            <person name="Ling A."/>
            <person name="Lombard V."/>
            <person name="Lucas S."/>
            <person name="Lundell T."/>
            <person name="Martin R."/>
            <person name="McLaughlin D.J."/>
            <person name="Morgenstern I."/>
            <person name="Morin E."/>
            <person name="Murat C."/>
            <person name="Nagy L.G."/>
            <person name="Nolan M."/>
            <person name="Ohm R.A."/>
            <person name="Patyshakuliyeva A."/>
            <person name="Rokas A."/>
            <person name="Ruiz-Duenas F.J."/>
            <person name="Sabat G."/>
            <person name="Salamov A."/>
            <person name="Samejima M."/>
            <person name="Schmutz J."/>
            <person name="Slot J.C."/>
            <person name="St John F."/>
            <person name="Stenlid J."/>
            <person name="Sun H."/>
            <person name="Sun S."/>
            <person name="Syed K."/>
            <person name="Tsang A."/>
            <person name="Wiebenga A."/>
            <person name="Young D."/>
            <person name="Pisabarro A."/>
            <person name="Eastwood D.C."/>
            <person name="Martin F."/>
            <person name="Cullen D."/>
            <person name="Grigoriev I.V."/>
            <person name="Hibbett D.S."/>
        </authorList>
    </citation>
    <scope>NUCLEOTIDE SEQUENCE</scope>
    <source>
        <strain evidence="3">FP-58527</strain>
    </source>
</reference>
<evidence type="ECO:0000313" key="3">
    <source>
        <dbReference type="Proteomes" id="UP000015241"/>
    </source>
</evidence>
<dbReference type="Proteomes" id="UP000015241">
    <property type="component" value="Unassembled WGS sequence"/>
</dbReference>
<dbReference type="AlphaFoldDB" id="S8FX88"/>
<dbReference type="STRING" id="743788.S8FX88"/>